<sequence>MQDDALEIFIARSIKRFGDQFNYDDCDYVNAKAKVVLYCTRHSPFEKVLIPPDSHLRASRMGGCKICKADSARNRLKLQRDDINVRLNQASDGRYQVEPGINIPNLRVKNIPIQCNKHNTKFLGNISSLLAGCRGCPDCKREQDRGSSIAIKFQDFLARARNVHAGLYEYDETSYINISSPVTIICRHHGPFKKRAHKHILGSGCKDCKKQIPSEMLIELARNKANQRWRVNSITKSCKKISDCYFEIHCKLHPQIVKTIGYVSLHRAKCPICTGDIRGNHQQALPYYQALINKKIGATIDYVLAVDTQTQNINVTMNCATHGPQILSAKKFLKIASCPICHKNISRSPTMRERRTALARTLNHPCEKHAFELSVLKQQNQSLFLNGRCVVCENKKRHAVALRNKALRERIIANQPNFVAKIRSELQEMYGEHYTYPDLESEAYQMSDSITIFCTKHNCTLPPMNISSHLRPKAGKALGRGCAQCKAELLSRHFRTPYSDAVKICKKYNFRLETPQAEYELRERQDKVNIRCENGHITEKQLDKISNGCSRCIRWVGEAVTLALLSEMFGFALKKHQFRKPLDGRYQMLELDGYNKKHAVAVEYQGPRHFLRKTHKSDADFQGQLTRDEATRTLCKLKEIKLIEVRYFEDWRDFDAVVARLNESVKNAQLEHLIKAKPQRKTHHRELYARQDLSNLRADARKCGFQLLSQSFDGKTKKHSFKCFKCKQVMSWKPTYLYQIKCKSLECKSLHS</sequence>
<organism evidence="1 2">
    <name type="scientific">Aliidiomarina shirensis</name>
    <dbReference type="NCBI Taxonomy" id="1048642"/>
    <lineage>
        <taxon>Bacteria</taxon>
        <taxon>Pseudomonadati</taxon>
        <taxon>Pseudomonadota</taxon>
        <taxon>Gammaproteobacteria</taxon>
        <taxon>Alteromonadales</taxon>
        <taxon>Idiomarinaceae</taxon>
        <taxon>Aliidiomarina</taxon>
    </lineage>
</organism>
<dbReference type="EMBL" id="PIPP01000002">
    <property type="protein sequence ID" value="RUO37766.1"/>
    <property type="molecule type" value="Genomic_DNA"/>
</dbReference>
<keyword evidence="2" id="KW-1185">Reference proteome</keyword>
<dbReference type="RefSeq" id="WP_126807271.1">
    <property type="nucleotide sequence ID" value="NZ_PIPP01000002.1"/>
</dbReference>
<reference evidence="2" key="1">
    <citation type="journal article" date="2018" name="Front. Microbiol.">
        <title>Genome-Based Analysis Reveals the Taxonomy and Diversity of the Family Idiomarinaceae.</title>
        <authorList>
            <person name="Liu Y."/>
            <person name="Lai Q."/>
            <person name="Shao Z."/>
        </authorList>
    </citation>
    <scope>NUCLEOTIDE SEQUENCE [LARGE SCALE GENOMIC DNA]</scope>
    <source>
        <strain evidence="2">AIS</strain>
    </source>
</reference>
<dbReference type="OrthoDB" id="878605at2"/>
<protein>
    <submittedName>
        <fullName evidence="1">Uncharacterized protein</fullName>
    </submittedName>
</protein>
<accession>A0A432WVH3</accession>
<evidence type="ECO:0000313" key="1">
    <source>
        <dbReference type="EMBL" id="RUO37766.1"/>
    </source>
</evidence>
<gene>
    <name evidence="1" type="ORF">CWE13_07420</name>
</gene>
<comment type="caution">
    <text evidence="1">The sequence shown here is derived from an EMBL/GenBank/DDBJ whole genome shotgun (WGS) entry which is preliminary data.</text>
</comment>
<dbReference type="Proteomes" id="UP000286934">
    <property type="component" value="Unassembled WGS sequence"/>
</dbReference>
<name>A0A432WVH3_9GAMM</name>
<dbReference type="AlphaFoldDB" id="A0A432WVH3"/>
<proteinExistence type="predicted"/>
<evidence type="ECO:0000313" key="2">
    <source>
        <dbReference type="Proteomes" id="UP000286934"/>
    </source>
</evidence>